<dbReference type="Pfam" id="PF00583">
    <property type="entry name" value="Acetyltransf_1"/>
    <property type="match status" value="1"/>
</dbReference>
<dbReference type="PROSITE" id="PS51186">
    <property type="entry name" value="GNAT"/>
    <property type="match status" value="1"/>
</dbReference>
<evidence type="ECO:0000313" key="4">
    <source>
        <dbReference type="Proteomes" id="UP000309340"/>
    </source>
</evidence>
<proteinExistence type="predicted"/>
<dbReference type="SUPFAM" id="SSF55729">
    <property type="entry name" value="Acyl-CoA N-acyltransferases (Nat)"/>
    <property type="match status" value="1"/>
</dbReference>
<evidence type="ECO:0000256" key="1">
    <source>
        <dbReference type="ARBA" id="ARBA00022679"/>
    </source>
</evidence>
<dbReference type="InterPro" id="IPR050769">
    <property type="entry name" value="NAT_camello-type"/>
</dbReference>
<evidence type="ECO:0000259" key="2">
    <source>
        <dbReference type="PROSITE" id="PS51186"/>
    </source>
</evidence>
<dbReference type="InterPro" id="IPR000182">
    <property type="entry name" value="GNAT_dom"/>
</dbReference>
<gene>
    <name evidence="3" type="ORF">B0A55_02245</name>
</gene>
<dbReference type="GO" id="GO:0008080">
    <property type="term" value="F:N-acetyltransferase activity"/>
    <property type="evidence" value="ECO:0007669"/>
    <property type="project" value="InterPro"/>
</dbReference>
<dbReference type="PANTHER" id="PTHR13947:SF37">
    <property type="entry name" value="LD18367P"/>
    <property type="match status" value="1"/>
</dbReference>
<name>A0A4U0XQP0_9PEZI</name>
<reference evidence="3 4" key="1">
    <citation type="submission" date="2017-03" db="EMBL/GenBank/DDBJ databases">
        <title>Genomes of endolithic fungi from Antarctica.</title>
        <authorList>
            <person name="Coleine C."/>
            <person name="Masonjones S."/>
            <person name="Stajich J.E."/>
        </authorList>
    </citation>
    <scope>NUCLEOTIDE SEQUENCE [LARGE SCALE GENOMIC DNA]</scope>
    <source>
        <strain evidence="3 4">CCFEE 5184</strain>
    </source>
</reference>
<protein>
    <recommendedName>
        <fullName evidence="2">N-acetyltransferase domain-containing protein</fullName>
    </recommendedName>
</protein>
<evidence type="ECO:0000313" key="3">
    <source>
        <dbReference type="EMBL" id="TKA78817.1"/>
    </source>
</evidence>
<keyword evidence="4" id="KW-1185">Reference proteome</keyword>
<keyword evidence="1" id="KW-0808">Transferase</keyword>
<dbReference type="OrthoDB" id="41532at2759"/>
<dbReference type="Gene3D" id="3.40.630.30">
    <property type="match status" value="1"/>
</dbReference>
<accession>A0A4U0XQP0</accession>
<dbReference type="EMBL" id="NAJQ01000104">
    <property type="protein sequence ID" value="TKA78817.1"/>
    <property type="molecule type" value="Genomic_DNA"/>
</dbReference>
<dbReference type="PANTHER" id="PTHR13947">
    <property type="entry name" value="GNAT FAMILY N-ACETYLTRANSFERASE"/>
    <property type="match status" value="1"/>
</dbReference>
<dbReference type="Proteomes" id="UP000309340">
    <property type="component" value="Unassembled WGS sequence"/>
</dbReference>
<dbReference type="AlphaFoldDB" id="A0A4U0XQP0"/>
<organism evidence="3 4">
    <name type="scientific">Friedmanniomyces simplex</name>
    <dbReference type="NCBI Taxonomy" id="329884"/>
    <lineage>
        <taxon>Eukaryota</taxon>
        <taxon>Fungi</taxon>
        <taxon>Dikarya</taxon>
        <taxon>Ascomycota</taxon>
        <taxon>Pezizomycotina</taxon>
        <taxon>Dothideomycetes</taxon>
        <taxon>Dothideomycetidae</taxon>
        <taxon>Mycosphaerellales</taxon>
        <taxon>Teratosphaeriaceae</taxon>
        <taxon>Friedmanniomyces</taxon>
    </lineage>
</organism>
<dbReference type="InterPro" id="IPR016181">
    <property type="entry name" value="Acyl_CoA_acyltransferase"/>
</dbReference>
<dbReference type="CDD" id="cd04301">
    <property type="entry name" value="NAT_SF"/>
    <property type="match status" value="1"/>
</dbReference>
<comment type="caution">
    <text evidence="3">The sequence shown here is derived from an EMBL/GenBank/DDBJ whole genome shotgun (WGS) entry which is preliminary data.</text>
</comment>
<feature type="domain" description="N-acetyltransferase" evidence="2">
    <location>
        <begin position="2"/>
        <end position="166"/>
    </location>
</feature>
<sequence length="175" mass="19208">MVTVRVRTGVDIDGCVEVLGRVYGLDGYPVQGTAHAHQFLQDGIQRAWIAEHRDKIIGHVAIGDATNDDAAVALWRGLYPNEPIAVLERLYVDPKHRGSGAATSLIQAAVAWSRQAQLRLVLYALIKDQAAIRLYGRLGWNRFGTVPFIYGDGQKMDAVCFSSPRSVQDGSTDVF</sequence>